<feature type="domain" description="Metallo-beta-lactamase" evidence="1">
    <location>
        <begin position="15"/>
        <end position="180"/>
    </location>
</feature>
<dbReference type="Proteomes" id="UP000310263">
    <property type="component" value="Unassembled WGS sequence"/>
</dbReference>
<dbReference type="PANTHER" id="PTHR47619:SF1">
    <property type="entry name" value="EXODEOXYRIBONUCLEASE WALJ"/>
    <property type="match status" value="1"/>
</dbReference>
<proteinExistence type="predicted"/>
<dbReference type="OrthoDB" id="2971563at2"/>
<evidence type="ECO:0000259" key="1">
    <source>
        <dbReference type="SMART" id="SM00849"/>
    </source>
</evidence>
<accession>A0A4S2F3H9</accession>
<dbReference type="Pfam" id="PF12706">
    <property type="entry name" value="Lactamase_B_2"/>
    <property type="match status" value="1"/>
</dbReference>
<dbReference type="AlphaFoldDB" id="A0A4S2F3H9"/>
<name>A0A4S2F3H9_9ACTN</name>
<dbReference type="PANTHER" id="PTHR47619">
    <property type="entry name" value="METALLO-HYDROLASE YYCJ-RELATED"/>
    <property type="match status" value="1"/>
</dbReference>
<dbReference type="Gene3D" id="3.60.15.10">
    <property type="entry name" value="Ribonuclease Z/Hydroxyacylglutathione hydrolase-like"/>
    <property type="match status" value="1"/>
</dbReference>
<dbReference type="InterPro" id="IPR052533">
    <property type="entry name" value="WalJ/YycJ-like"/>
</dbReference>
<protein>
    <submittedName>
        <fullName evidence="2">MBL fold metallo-hydrolase</fullName>
    </submittedName>
</protein>
<reference evidence="2 3" key="1">
    <citation type="submission" date="2019-04" db="EMBL/GenBank/DDBJ databases">
        <title>Microbes associate with the intestines of laboratory mice.</title>
        <authorList>
            <person name="Navarre W."/>
            <person name="Wong E."/>
            <person name="Huang K."/>
            <person name="Tropini C."/>
            <person name="Ng K."/>
            <person name="Yu B."/>
        </authorList>
    </citation>
    <scope>NUCLEOTIDE SEQUENCE [LARGE SCALE GENOMIC DNA]</scope>
    <source>
        <strain evidence="2 3">NM07_P-09</strain>
    </source>
</reference>
<gene>
    <name evidence="2" type="ORF">E5334_00260</name>
</gene>
<dbReference type="SUPFAM" id="SSF56281">
    <property type="entry name" value="Metallo-hydrolase/oxidoreductase"/>
    <property type="match status" value="1"/>
</dbReference>
<evidence type="ECO:0000313" key="2">
    <source>
        <dbReference type="EMBL" id="TGY62992.1"/>
    </source>
</evidence>
<organism evidence="2 3">
    <name type="scientific">Muricaecibacterium torontonense</name>
    <dbReference type="NCBI Taxonomy" id="3032871"/>
    <lineage>
        <taxon>Bacteria</taxon>
        <taxon>Bacillati</taxon>
        <taxon>Actinomycetota</taxon>
        <taxon>Coriobacteriia</taxon>
        <taxon>Coriobacteriales</taxon>
        <taxon>Atopobiaceae</taxon>
        <taxon>Muricaecibacterium</taxon>
    </lineage>
</organism>
<dbReference type="InterPro" id="IPR001279">
    <property type="entry name" value="Metallo-B-lactamas"/>
</dbReference>
<evidence type="ECO:0000313" key="3">
    <source>
        <dbReference type="Proteomes" id="UP000310263"/>
    </source>
</evidence>
<sequence length="268" mass="27813">MDPCLHLHLLASGSKGNAYVVEGPANSLLIDDGLSLRELKRRAAELSVDLSRITDCLVTHEHSDHTKGLPVLAKHFDGTLYASCGTAASRPSMEQLGFATFDAGSTLTLGCMEVATFSTSHDVCDPVGLSIRCGDDSVGICTDTGYMTPAALEALSDLGILALESNHDERMLASGPYPGYLKQRVSGPLGHLSNSQAAQAAAQLVGSHTRAVVAMHLSQENNRPSLAVGALAEALGATVANDVGTQAATPNGRLAIVAAGQARPMTVR</sequence>
<dbReference type="InterPro" id="IPR036866">
    <property type="entry name" value="RibonucZ/Hydroxyglut_hydro"/>
</dbReference>
<dbReference type="SMART" id="SM00849">
    <property type="entry name" value="Lactamase_B"/>
    <property type="match status" value="1"/>
</dbReference>
<keyword evidence="3" id="KW-1185">Reference proteome</keyword>
<dbReference type="EMBL" id="SRYE01000001">
    <property type="protein sequence ID" value="TGY62992.1"/>
    <property type="molecule type" value="Genomic_DNA"/>
</dbReference>
<comment type="caution">
    <text evidence="2">The sequence shown here is derived from an EMBL/GenBank/DDBJ whole genome shotgun (WGS) entry which is preliminary data.</text>
</comment>